<organism evidence="2 3">
    <name type="scientific">Thielaviopsis punctulata</name>
    <dbReference type="NCBI Taxonomy" id="72032"/>
    <lineage>
        <taxon>Eukaryota</taxon>
        <taxon>Fungi</taxon>
        <taxon>Dikarya</taxon>
        <taxon>Ascomycota</taxon>
        <taxon>Pezizomycotina</taxon>
        <taxon>Sordariomycetes</taxon>
        <taxon>Hypocreomycetidae</taxon>
        <taxon>Microascales</taxon>
        <taxon>Ceratocystidaceae</taxon>
        <taxon>Thielaviopsis</taxon>
    </lineage>
</organism>
<dbReference type="InterPro" id="IPR011009">
    <property type="entry name" value="Kinase-like_dom_sf"/>
</dbReference>
<evidence type="ECO:0000313" key="2">
    <source>
        <dbReference type="EMBL" id="KKA31139.1"/>
    </source>
</evidence>
<keyword evidence="3" id="KW-1185">Reference proteome</keyword>
<dbReference type="InterPro" id="IPR000719">
    <property type="entry name" value="Prot_kinase_dom"/>
</dbReference>
<gene>
    <name evidence="2" type="ORF">TD95_000577</name>
</gene>
<proteinExistence type="predicted"/>
<reference evidence="2 3" key="1">
    <citation type="submission" date="2015-03" db="EMBL/GenBank/DDBJ databases">
        <authorList>
            <person name="Radwan O."/>
            <person name="Al-Naeli F.A."/>
            <person name="Rendon G.A."/>
            <person name="Fields C."/>
        </authorList>
    </citation>
    <scope>NUCLEOTIDE SEQUENCE [LARGE SCALE GENOMIC DNA]</scope>
    <source>
        <strain evidence="2">CR-DP1</strain>
    </source>
</reference>
<protein>
    <recommendedName>
        <fullName evidence="1">Protein kinase domain-containing protein</fullName>
    </recommendedName>
</protein>
<name>A0A0F4ZKL6_9PEZI</name>
<dbReference type="GO" id="GO:0004672">
    <property type="term" value="F:protein kinase activity"/>
    <property type="evidence" value="ECO:0007669"/>
    <property type="project" value="InterPro"/>
</dbReference>
<dbReference type="OrthoDB" id="4062651at2759"/>
<feature type="domain" description="Protein kinase" evidence="1">
    <location>
        <begin position="196"/>
        <end position="574"/>
    </location>
</feature>
<evidence type="ECO:0000313" key="3">
    <source>
        <dbReference type="Proteomes" id="UP000033483"/>
    </source>
</evidence>
<comment type="caution">
    <text evidence="2">The sequence shown here is derived from an EMBL/GenBank/DDBJ whole genome shotgun (WGS) entry which is preliminary data.</text>
</comment>
<dbReference type="Proteomes" id="UP000033483">
    <property type="component" value="Unassembled WGS sequence"/>
</dbReference>
<dbReference type="GO" id="GO:0005524">
    <property type="term" value="F:ATP binding"/>
    <property type="evidence" value="ECO:0007669"/>
    <property type="project" value="InterPro"/>
</dbReference>
<dbReference type="AlphaFoldDB" id="A0A0F4ZKL6"/>
<dbReference type="EMBL" id="LAEV01000051">
    <property type="protein sequence ID" value="KKA31139.1"/>
    <property type="molecule type" value="Genomic_DNA"/>
</dbReference>
<sequence length="577" mass="65479">MDLSIRVINNIIHPTAAFVDPSQEQSDIELLRNHTPSNVVSPPISTLDYLSTLPHLTNPQWRIDGCGDLGRHFFIYPLFMKSVPPLRIDVFIPSQEDVPADLREALGLSAAFHIKDHERLNRLGISNYLVHALQKLTSNMPDPDAWYRRQKFGTRIVMRNITHNPADAHFDTDPGYAVESSLLSVQKLQMMWGGEVEIPAVVDISRVHVIRQFQDTVSLVEVDGKTYVLKTLTSFPKYLYHELHVLLKLSRKPHANIISKPVGLVTKKCGFGGKQGIIGFFSEYHAPGSLRDMLPSRRLNNSLLVADQLRWAQQVVSALLHINGPVHNLYYSDLRLDNILLNAAGDVVMVDFEQRGVWFEFAPPEVNAVEYLRLVATSETVQLDAGQHCADLLQELVPKWKLLTQSENYHGASAGYNLPWLVLSPAEREYAQVYMLGRFLWCIFEGVCAPQKSTVWQSYVQESHLEFPEYQLTPAPMRDLIAACTRGWRATLNGKISRSGSRVVVDGYDEEAGNKETHHMLARGIARDFWTEEVRVAEEWLRARQAGMLTGTWTENYYGRPTLAEVEQKLREFGENI</sequence>
<dbReference type="PROSITE" id="PS50011">
    <property type="entry name" value="PROTEIN_KINASE_DOM"/>
    <property type="match status" value="1"/>
</dbReference>
<evidence type="ECO:0000259" key="1">
    <source>
        <dbReference type="PROSITE" id="PS50011"/>
    </source>
</evidence>
<dbReference type="Gene3D" id="1.10.510.10">
    <property type="entry name" value="Transferase(Phosphotransferase) domain 1"/>
    <property type="match status" value="1"/>
</dbReference>
<dbReference type="SUPFAM" id="SSF56112">
    <property type="entry name" value="Protein kinase-like (PK-like)"/>
    <property type="match status" value="1"/>
</dbReference>
<accession>A0A0F4ZKL6</accession>